<dbReference type="PANTHER" id="PTHR11022:SF41">
    <property type="entry name" value="PEPTIDOGLYCAN-RECOGNITION PROTEIN LC-RELATED"/>
    <property type="match status" value="1"/>
</dbReference>
<name>A0ABR9P2T8_9ACTN</name>
<dbReference type="InterPro" id="IPR002502">
    <property type="entry name" value="Amidase_domain"/>
</dbReference>
<evidence type="ECO:0000313" key="4">
    <source>
        <dbReference type="EMBL" id="MBE2998144.1"/>
    </source>
</evidence>
<evidence type="ECO:0000259" key="2">
    <source>
        <dbReference type="SMART" id="SM00644"/>
    </source>
</evidence>
<evidence type="ECO:0000259" key="3">
    <source>
        <dbReference type="SMART" id="SM00701"/>
    </source>
</evidence>
<feature type="domain" description="N-acetylmuramoyl-L-alanine amidase" evidence="2">
    <location>
        <begin position="44"/>
        <end position="192"/>
    </location>
</feature>
<evidence type="ECO:0000313" key="5">
    <source>
        <dbReference type="Proteomes" id="UP000806528"/>
    </source>
</evidence>
<organism evidence="4 5">
    <name type="scientific">Nocardiopsis coralli</name>
    <dbReference type="NCBI Taxonomy" id="2772213"/>
    <lineage>
        <taxon>Bacteria</taxon>
        <taxon>Bacillati</taxon>
        <taxon>Actinomycetota</taxon>
        <taxon>Actinomycetes</taxon>
        <taxon>Streptosporangiales</taxon>
        <taxon>Nocardiopsidaceae</taxon>
        <taxon>Nocardiopsis</taxon>
    </lineage>
</organism>
<proteinExistence type="inferred from homology"/>
<comment type="similarity">
    <text evidence="1">Belongs to the N-acetylmuramoyl-L-alanine amidase 2 family.</text>
</comment>
<feature type="domain" description="Peptidoglycan recognition protein family" evidence="3">
    <location>
        <begin position="32"/>
        <end position="186"/>
    </location>
</feature>
<gene>
    <name evidence="4" type="ORF">IDM40_05400</name>
</gene>
<dbReference type="SMART" id="SM00701">
    <property type="entry name" value="PGRP"/>
    <property type="match status" value="1"/>
</dbReference>
<dbReference type="EMBL" id="JADBGI010000004">
    <property type="protein sequence ID" value="MBE2998144.1"/>
    <property type="molecule type" value="Genomic_DNA"/>
</dbReference>
<sequence length="258" mass="27416">MLRGAALLAGGVLLGGGLGTTTAREARAAAMPKVFTRDDWGARAPQETIDVRSGGPTHIVVHHTATENVSDTSTSHAAALSRSIQRFHMDTNGWADTGQQFTISRGGHIMEGRERSLAAVGEGSHVIGAHTADHNDHTIGIENEGTYTSATPPGDLLDALADTCAWLCTAYGLDPEEAIVGHRDYNSTNCPGDELYGLLPQLRSDTAAKMSNVRSELDGVVDLDLRPEQLPSFPGLPQAERVANHYHGPTIGQREPVL</sequence>
<reference evidence="4 5" key="1">
    <citation type="submission" date="2020-09" db="EMBL/GenBank/DDBJ databases">
        <title>Diversity and distribution of actinomycetes associated with coral in the coast of Hainan.</title>
        <authorList>
            <person name="Li F."/>
        </authorList>
    </citation>
    <scope>NUCLEOTIDE SEQUENCE [LARGE SCALE GENOMIC DNA]</scope>
    <source>
        <strain evidence="4 5">HNM0947</strain>
    </source>
</reference>
<accession>A0ABR9P2T8</accession>
<dbReference type="Gene3D" id="3.40.80.10">
    <property type="entry name" value="Peptidoglycan recognition protein-like"/>
    <property type="match status" value="1"/>
</dbReference>
<evidence type="ECO:0000256" key="1">
    <source>
        <dbReference type="ARBA" id="ARBA00007553"/>
    </source>
</evidence>
<dbReference type="PANTHER" id="PTHR11022">
    <property type="entry name" value="PEPTIDOGLYCAN RECOGNITION PROTEIN"/>
    <property type="match status" value="1"/>
</dbReference>
<dbReference type="SMART" id="SM00644">
    <property type="entry name" value="Ami_2"/>
    <property type="match status" value="1"/>
</dbReference>
<dbReference type="Proteomes" id="UP000806528">
    <property type="component" value="Unassembled WGS sequence"/>
</dbReference>
<dbReference type="InterPro" id="IPR006619">
    <property type="entry name" value="PGRP_domain_met/bac"/>
</dbReference>
<dbReference type="InterPro" id="IPR036505">
    <property type="entry name" value="Amidase/PGRP_sf"/>
</dbReference>
<dbReference type="CDD" id="cd06583">
    <property type="entry name" value="PGRP"/>
    <property type="match status" value="1"/>
</dbReference>
<dbReference type="Pfam" id="PF01510">
    <property type="entry name" value="Amidase_2"/>
    <property type="match status" value="1"/>
</dbReference>
<keyword evidence="5" id="KW-1185">Reference proteome</keyword>
<dbReference type="InterPro" id="IPR015510">
    <property type="entry name" value="PGRP"/>
</dbReference>
<dbReference type="SUPFAM" id="SSF55846">
    <property type="entry name" value="N-acetylmuramoyl-L-alanine amidase-like"/>
    <property type="match status" value="1"/>
</dbReference>
<comment type="caution">
    <text evidence="4">The sequence shown here is derived from an EMBL/GenBank/DDBJ whole genome shotgun (WGS) entry which is preliminary data.</text>
</comment>
<protein>
    <submittedName>
        <fullName evidence="4">N-acetylmuramoyl-L-alanine amidase</fullName>
    </submittedName>
</protein>